<evidence type="ECO:0000313" key="3">
    <source>
        <dbReference type="Proteomes" id="UP000276776"/>
    </source>
</evidence>
<evidence type="ECO:0000256" key="1">
    <source>
        <dbReference type="SAM" id="Phobius"/>
    </source>
</evidence>
<feature type="transmembrane region" description="Helical" evidence="1">
    <location>
        <begin position="76"/>
        <end position="99"/>
    </location>
</feature>
<feature type="transmembrane region" description="Helical" evidence="1">
    <location>
        <begin position="227"/>
        <end position="246"/>
    </location>
</feature>
<name>A0A158RC25_THECL</name>
<feature type="transmembrane region" description="Helical" evidence="1">
    <location>
        <begin position="393"/>
        <end position="415"/>
    </location>
</feature>
<dbReference type="EMBL" id="UYYF01004401">
    <property type="protein sequence ID" value="VDN03574.1"/>
    <property type="molecule type" value="Genomic_DNA"/>
</dbReference>
<keyword evidence="1" id="KW-0472">Membrane</keyword>
<reference evidence="4" key="1">
    <citation type="submission" date="2016-04" db="UniProtKB">
        <authorList>
            <consortium name="WormBaseParasite"/>
        </authorList>
    </citation>
    <scope>IDENTIFICATION</scope>
</reference>
<feature type="transmembrane region" description="Helical" evidence="1">
    <location>
        <begin position="463"/>
        <end position="481"/>
    </location>
</feature>
<proteinExistence type="predicted"/>
<feature type="transmembrane region" description="Helical" evidence="1">
    <location>
        <begin position="523"/>
        <end position="540"/>
    </location>
</feature>
<accession>A0A158RC25</accession>
<feature type="transmembrane region" description="Helical" evidence="1">
    <location>
        <begin position="7"/>
        <end position="28"/>
    </location>
</feature>
<evidence type="ECO:0000313" key="4">
    <source>
        <dbReference type="WBParaSite" id="TCLT_0000625301-mRNA-1"/>
    </source>
</evidence>
<feature type="transmembrane region" description="Helical" evidence="1">
    <location>
        <begin position="184"/>
        <end position="207"/>
    </location>
</feature>
<organism evidence="4">
    <name type="scientific">Thelazia callipaeda</name>
    <name type="common">Oriental eyeworm</name>
    <name type="synonym">Parasitic nematode</name>
    <dbReference type="NCBI Taxonomy" id="103827"/>
    <lineage>
        <taxon>Eukaryota</taxon>
        <taxon>Metazoa</taxon>
        <taxon>Ecdysozoa</taxon>
        <taxon>Nematoda</taxon>
        <taxon>Chromadorea</taxon>
        <taxon>Rhabditida</taxon>
        <taxon>Spirurina</taxon>
        <taxon>Spiruromorpha</taxon>
        <taxon>Thelazioidea</taxon>
        <taxon>Thelaziidae</taxon>
        <taxon>Thelazia</taxon>
    </lineage>
</organism>
<dbReference type="STRING" id="103827.A0A158RC25"/>
<dbReference type="OrthoDB" id="5806414at2759"/>
<feature type="transmembrane region" description="Helical" evidence="1">
    <location>
        <begin position="493"/>
        <end position="511"/>
    </location>
</feature>
<dbReference type="OMA" id="ELGKWRY"/>
<feature type="transmembrane region" description="Helical" evidence="1">
    <location>
        <begin position="48"/>
        <end position="64"/>
    </location>
</feature>
<sequence>MAARSTYLCAIQTCNVILIIIGLVAVGLAGSQFFNLSLGHYRMIDLRLLNWIYILAGLIGLYTLSRNHGTVVAKALHCVSIVVAMYTAAFYCITLFRIIRIHDILITHNFPEHVDLQYAAELNFIAKNYEAKLVICSLMIALPALACLAAVIAAVLIDRVVVVTQPTWPQYSRSQNKKYRLNRIGLAISAATKLLLALFALALTIFLQYEHQLISNTDPFVMARLDHFAALLVIVSAVIDMHSSIINRQSAANYKVAIGIAIVAAVWCLKTLDIGMYPFYYKDIQNWRGFPLFSSNASLSESFPLNDRTEHPIYLVIISEGILIGIFALLFGLNVVSAVQASKCTLNEFNNEDTTIVKSIAVESRCLGFLHFIWGIFLMGLVLLGLIDVPWNANYIGADLIWLAVLLFVTGLLYFAYSSSNLTAQFVLAFVCFTCGLEKMCATINLVYQSATYPSFTRSPEEVFLGRLVLHSVQLLVSFFVKSIHMVLLLGNMFYGIILVGCHVVFALGYWRFSESPLEIPYFRMGNGLLVFGISILQAISMCIPALLLPVTVLNVTAASVALFMISYSMSNTYFLAALLSTVEGIRWIIIEVALILTASATLACVICTFCATFAIVRNSTRSISTIVPYEENNYGTLRTLVTPQLQTPPMRHMEEQSIYWSTDENPYYYQTSKRYYDQPYKIDSGFYGYALVSPQMLESPYAIMGNINDRGDVNGPYYRNMISSAAQTKIGHIFN</sequence>
<reference evidence="2 3" key="2">
    <citation type="submission" date="2018-11" db="EMBL/GenBank/DDBJ databases">
        <authorList>
            <consortium name="Pathogen Informatics"/>
        </authorList>
    </citation>
    <scope>NUCLEOTIDE SEQUENCE [LARGE SCALE GENOMIC DNA]</scope>
</reference>
<dbReference type="Proteomes" id="UP000276776">
    <property type="component" value="Unassembled WGS sequence"/>
</dbReference>
<evidence type="ECO:0000313" key="2">
    <source>
        <dbReference type="EMBL" id="VDN03574.1"/>
    </source>
</evidence>
<feature type="transmembrane region" description="Helical" evidence="1">
    <location>
        <begin position="258"/>
        <end position="280"/>
    </location>
</feature>
<dbReference type="AlphaFoldDB" id="A0A158RC25"/>
<gene>
    <name evidence="2" type="ORF">TCLT_LOCUS6242</name>
</gene>
<protein>
    <submittedName>
        <fullName evidence="4">Calpain catalytic domain-containing protein</fullName>
    </submittedName>
</protein>
<feature type="transmembrane region" description="Helical" evidence="1">
    <location>
        <begin position="427"/>
        <end position="448"/>
    </location>
</feature>
<feature type="transmembrane region" description="Helical" evidence="1">
    <location>
        <begin position="138"/>
        <end position="163"/>
    </location>
</feature>
<feature type="transmembrane region" description="Helical" evidence="1">
    <location>
        <begin position="313"/>
        <end position="333"/>
    </location>
</feature>
<keyword evidence="1" id="KW-0812">Transmembrane</keyword>
<dbReference type="WBParaSite" id="TCLT_0000625301-mRNA-1">
    <property type="protein sequence ID" value="TCLT_0000625301-mRNA-1"/>
    <property type="gene ID" value="TCLT_0000625301"/>
</dbReference>
<feature type="transmembrane region" description="Helical" evidence="1">
    <location>
        <begin position="588"/>
        <end position="617"/>
    </location>
</feature>
<feature type="transmembrane region" description="Helical" evidence="1">
    <location>
        <begin position="366"/>
        <end position="387"/>
    </location>
</feature>
<keyword evidence="1" id="KW-1133">Transmembrane helix</keyword>
<keyword evidence="3" id="KW-1185">Reference proteome</keyword>